<evidence type="ECO:0000256" key="4">
    <source>
        <dbReference type="ARBA" id="ARBA00022692"/>
    </source>
</evidence>
<feature type="transmembrane region" description="Helical" evidence="11">
    <location>
        <begin position="497"/>
        <end position="515"/>
    </location>
</feature>
<evidence type="ECO:0000256" key="1">
    <source>
        <dbReference type="ARBA" id="ARBA00004141"/>
    </source>
</evidence>
<evidence type="ECO:0000256" key="7">
    <source>
        <dbReference type="ARBA" id="ARBA00022989"/>
    </source>
</evidence>
<feature type="transmembrane region" description="Helical" evidence="11">
    <location>
        <begin position="421"/>
        <end position="448"/>
    </location>
</feature>
<dbReference type="GO" id="GO:0016020">
    <property type="term" value="C:membrane"/>
    <property type="evidence" value="ECO:0007669"/>
    <property type="project" value="UniProtKB-SubCell"/>
</dbReference>
<keyword evidence="6" id="KW-0630">Potassium</keyword>
<evidence type="ECO:0000256" key="10">
    <source>
        <dbReference type="ARBA" id="ARBA00023303"/>
    </source>
</evidence>
<dbReference type="PANTHER" id="PTHR10027:SF10">
    <property type="entry name" value="SLOWPOKE 2, ISOFORM D"/>
    <property type="match status" value="1"/>
</dbReference>
<keyword evidence="10" id="KW-0407">Ion channel</keyword>
<dbReference type="RefSeq" id="XP_028535798.1">
    <property type="nucleotide sequence ID" value="XM_028678676.1"/>
</dbReference>
<keyword evidence="3" id="KW-0633">Potassium transport</keyword>
<dbReference type="InterPro" id="IPR047871">
    <property type="entry name" value="K_chnl_Slo-like"/>
</dbReference>
<dbReference type="SUPFAM" id="SSF81324">
    <property type="entry name" value="Voltage-gated potassium channels"/>
    <property type="match status" value="1"/>
</dbReference>
<dbReference type="InterPro" id="IPR003148">
    <property type="entry name" value="RCK_N"/>
</dbReference>
<feature type="transmembrane region" description="Helical" evidence="11">
    <location>
        <begin position="355"/>
        <end position="375"/>
    </location>
</feature>
<keyword evidence="2" id="KW-0813">Transport</keyword>
<evidence type="ECO:0000256" key="11">
    <source>
        <dbReference type="SAM" id="Phobius"/>
    </source>
</evidence>
<evidence type="ECO:0000259" key="12">
    <source>
        <dbReference type="Pfam" id="PF22614"/>
    </source>
</evidence>
<feature type="transmembrane region" description="Helical" evidence="11">
    <location>
        <begin position="7"/>
        <end position="25"/>
    </location>
</feature>
<evidence type="ECO:0000256" key="2">
    <source>
        <dbReference type="ARBA" id="ARBA00022448"/>
    </source>
</evidence>
<feature type="domain" description="RCK N-terminal" evidence="12">
    <location>
        <begin position="1201"/>
        <end position="1277"/>
    </location>
</feature>
<dbReference type="GO" id="GO:0005267">
    <property type="term" value="F:potassium channel activity"/>
    <property type="evidence" value="ECO:0007669"/>
    <property type="project" value="UniProtKB-KW"/>
</dbReference>
<evidence type="ECO:0000256" key="3">
    <source>
        <dbReference type="ARBA" id="ARBA00022538"/>
    </source>
</evidence>
<evidence type="ECO:0000256" key="6">
    <source>
        <dbReference type="ARBA" id="ARBA00022958"/>
    </source>
</evidence>
<protein>
    <recommendedName>
        <fullName evidence="12">RCK N-terminal domain-containing protein</fullName>
    </recommendedName>
</protein>
<keyword evidence="7 11" id="KW-1133">Transmembrane helix</keyword>
<dbReference type="KEGG" id="prel:PRELSG_1315000"/>
<evidence type="ECO:0000256" key="8">
    <source>
        <dbReference type="ARBA" id="ARBA00023065"/>
    </source>
</evidence>
<keyword evidence="5" id="KW-0631">Potassium channel</keyword>
<proteinExistence type="predicted"/>
<keyword evidence="9 11" id="KW-0472">Membrane</keyword>
<dbReference type="Pfam" id="PF22614">
    <property type="entry name" value="Slo-like_RCK"/>
    <property type="match status" value="1"/>
</dbReference>
<dbReference type="VEuPathDB" id="PlasmoDB:PRELSG_1315000"/>
<dbReference type="OMA" id="IGHMKPI"/>
<dbReference type="GeneID" id="39738083"/>
<evidence type="ECO:0000313" key="13">
    <source>
        <dbReference type="EMBL" id="CRH03791.1"/>
    </source>
</evidence>
<dbReference type="PANTHER" id="PTHR10027">
    <property type="entry name" value="CALCIUM-ACTIVATED POTASSIUM CHANNEL ALPHA CHAIN"/>
    <property type="match status" value="1"/>
</dbReference>
<dbReference type="Proteomes" id="UP000220158">
    <property type="component" value="Chromosome 13"/>
</dbReference>
<gene>
    <name evidence="13" type="ORF">PRELSG_1315000</name>
</gene>
<organism evidence="13 14">
    <name type="scientific">Plasmodium relictum</name>
    <dbReference type="NCBI Taxonomy" id="85471"/>
    <lineage>
        <taxon>Eukaryota</taxon>
        <taxon>Sar</taxon>
        <taxon>Alveolata</taxon>
        <taxon>Apicomplexa</taxon>
        <taxon>Aconoidasida</taxon>
        <taxon>Haemosporida</taxon>
        <taxon>Plasmodiidae</taxon>
        <taxon>Plasmodium</taxon>
        <taxon>Plasmodium (Haemamoeba)</taxon>
    </lineage>
</organism>
<accession>A0A1J1HEF3</accession>
<dbReference type="OrthoDB" id="392191at2759"/>
<feature type="transmembrane region" description="Helical" evidence="11">
    <location>
        <begin position="37"/>
        <end position="56"/>
    </location>
</feature>
<keyword evidence="8" id="KW-0406">Ion transport</keyword>
<keyword evidence="4 11" id="KW-0812">Transmembrane</keyword>
<comment type="subcellular location">
    <subcellularLocation>
        <location evidence="1">Membrane</location>
        <topology evidence="1">Multi-pass membrane protein</topology>
    </subcellularLocation>
</comment>
<keyword evidence="14" id="KW-1185">Reference proteome</keyword>
<name>A0A1J1HEF3_PLARL</name>
<reference evidence="13 14" key="1">
    <citation type="submission" date="2015-04" db="EMBL/GenBank/DDBJ databases">
        <authorList>
            <consortium name="Pathogen Informatics"/>
        </authorList>
    </citation>
    <scope>NUCLEOTIDE SEQUENCE [LARGE SCALE GENOMIC DNA]</scope>
    <source>
        <strain evidence="13 14">SGS1</strain>
    </source>
</reference>
<evidence type="ECO:0000313" key="14">
    <source>
        <dbReference type="Proteomes" id="UP000220158"/>
    </source>
</evidence>
<sequence length="1581" mass="190171">MIRTRIVLQRVIFIIIFIGIAYFFFDFMTVYESSTRYLSFLLLIIIYITSYTLSLLPEISNSINYFLFYKSRKRRIYTNSVNESLYSKRKDNNSEGLTTDTTIDTSFLYMNQEVIKKERNKKRKAKYYYIYKENDTENNDINISNKNLQIKQKKLKYNKSKINNYVLKKNEEFKEKIIIDSSEKFENIISNEKRKTIKIRESIKNYIELNDSKKREEKKENELLKYNRDNYLNNNKICNEKEYTNRTIESFLYKEKYYQRKSDESIEDEDIQFINKKKSMCFILKNILCKNKKLKKMKSSYYLNNCSNINCYKLDSFYDRNKQILKDTNFSKWNSIYLKFIINIKLTFKKFCKNTSFLIADIIITLLLNIVWLNVHKFLHRNNDDLDRGMFNWNTDNIPEIYNKIEGYLQYLILYDMCIKLFLFFSANYILSFSFLLNLINTPFFYIIVSFSTKIKYKKFHWLYLSCPFRFLNFLRIEYLFGEFNNYSKLNIPMIKLSIQIFVMIYTYACINFLIEQPCKGKYELYDYIFSGMQTVTTAALGKGTCFPFSYKGKFAHVFYIFMTFTYIHYKIRYLKNYIVEEKKIYGKIPHVSSHYFVIIGHIKPIALYIIVNELQYNYNNLDEIIILTSLPIKFYLNIVRLLNKKNVCQTSLCLYDLNKPLPIKIRRIISYSSGVFICNNVINTHHNITNDMETLKRYNEITSLGSFSKYISVFLNNMYNNNILLKRNRRHIICLNDFKMKLFAKTIDDCHGMFLLVLLFFINIPEKQKFKYSYILSNAFDKLTKSSKKKSLHNKKYKKKKNYFNLKLLQNFHSKESKTITKYRNSSSNNVHKFNILRNKEDNVKNTNNKLTKENYNFSTKKGESNKNIQKIPLIHKKKKKINILPLFFKKRTKKPLNKIFTCHEDNHHSFFSSYNNYLNYIKGIRYNIYKVKLPSFFFNNHFITIVQYIYLNYNAFVIGIIDQFNEIKLNPVHFFYTSDNIEFILLSDDFNILHEISKNKKVELDWIYNIESVKIRKKKNKKKVSQENEENSNNNNYHEINKLKNENINFNPVLNIFRVDNYLQAYKVFNLKNENYCSHNNKDGYNSSSDNISSNKENKRADKFIYNDKEEMLSKEKKMAHYNKTKDEKKKNIVNNYKTKSNTISEKNKGTQEVKTNFFSNKEIFSACNKNSFSYNKKVKKQKKKEKYKNIDFIILIYWPQSLNTFLKILFRRKKHNIIILSDQIPSYIYNNKLSKYKYNICYIQKSPLILFNLIVAGILECQKCIIFKNYLKLDSYQNIVSYNEESKSINFFEYMCENNDNNLIIIYNNIQNIFMRRNANKSFISYYIKKNNESFAYNDYLRNKSYFLNKGSYSKKRILPKIEQIKEKGKKKDLYLLIELNNTLSMQYLNNEVYRNNNILKKVSNQINKNNSRYLLSLEKYKQKMQFFNYGNLLVENIYKKIENIFVDNYFFYLYFLHFTSASIFTDELLYHLIGYTIPIKESSLNICAIEAFIKGTYADNKKKIKTDLLLKKINPKYHCTNFFFIFQRYLRKGGIIIGVYRHNNENNMNIVIPCPQKKFIMHKNDQVYVIQSQYEDA</sequence>
<evidence type="ECO:0000256" key="9">
    <source>
        <dbReference type="ARBA" id="ARBA00023136"/>
    </source>
</evidence>
<evidence type="ECO:0000256" key="5">
    <source>
        <dbReference type="ARBA" id="ARBA00022826"/>
    </source>
</evidence>
<dbReference type="EMBL" id="LN835308">
    <property type="protein sequence ID" value="CRH03791.1"/>
    <property type="molecule type" value="Genomic_DNA"/>
</dbReference>